<keyword evidence="1" id="KW-1133">Transmembrane helix</keyword>
<dbReference type="Gene3D" id="3.40.50.1820">
    <property type="entry name" value="alpha/beta hydrolase"/>
    <property type="match status" value="1"/>
</dbReference>
<dbReference type="PANTHER" id="PTHR12277">
    <property type="entry name" value="ALPHA/BETA HYDROLASE DOMAIN-CONTAINING PROTEIN"/>
    <property type="match status" value="1"/>
</dbReference>
<proteinExistence type="predicted"/>
<gene>
    <name evidence="3" type="ORF">MNBD_GAMMA17-1069</name>
</gene>
<keyword evidence="1" id="KW-0812">Transmembrane</keyword>
<name>A0A3B0Z2Y4_9ZZZZ</name>
<evidence type="ECO:0000259" key="2">
    <source>
        <dbReference type="Pfam" id="PF12146"/>
    </source>
</evidence>
<evidence type="ECO:0000256" key="1">
    <source>
        <dbReference type="SAM" id="Phobius"/>
    </source>
</evidence>
<reference evidence="3" key="1">
    <citation type="submission" date="2018-06" db="EMBL/GenBank/DDBJ databases">
        <authorList>
            <person name="Zhirakovskaya E."/>
        </authorList>
    </citation>
    <scope>NUCLEOTIDE SEQUENCE</scope>
</reference>
<sequence>MPLSTFLLIITIPIALYLLFIIHLYLVQARHIYCPTAEIATTPDKHGLTFESVDFETSDGLTLHGWFVPRSTVDVEKERVVLFFHGNTGNISDCITSLEMFHHLGLATFIFDYRGYGQSQGSPSEQGTYDDAEAAWTYLLRDRGIKSEDVIILGRSLGAAIASAQAARHPPGALVIESTFTSAPELAAEIFRIFPARLMSRFKYRVRDHVARTHCPILIVHSNDDEVIPFHHGKRLYEAANEPKAFMAISGEHAEGFHTSGQQYIDGLKQFLKSAL</sequence>
<dbReference type="PANTHER" id="PTHR12277:SF81">
    <property type="entry name" value="PROTEIN ABHD13"/>
    <property type="match status" value="1"/>
</dbReference>
<dbReference type="EMBL" id="UOFQ01000069">
    <property type="protein sequence ID" value="VAW87635.1"/>
    <property type="molecule type" value="Genomic_DNA"/>
</dbReference>
<dbReference type="SUPFAM" id="SSF53474">
    <property type="entry name" value="alpha/beta-Hydrolases"/>
    <property type="match status" value="1"/>
</dbReference>
<feature type="transmembrane region" description="Helical" evidence="1">
    <location>
        <begin position="6"/>
        <end position="27"/>
    </location>
</feature>
<dbReference type="InterPro" id="IPR029058">
    <property type="entry name" value="AB_hydrolase_fold"/>
</dbReference>
<organism evidence="3">
    <name type="scientific">hydrothermal vent metagenome</name>
    <dbReference type="NCBI Taxonomy" id="652676"/>
    <lineage>
        <taxon>unclassified sequences</taxon>
        <taxon>metagenomes</taxon>
        <taxon>ecological metagenomes</taxon>
    </lineage>
</organism>
<feature type="domain" description="Serine aminopeptidase S33" evidence="2">
    <location>
        <begin position="77"/>
        <end position="202"/>
    </location>
</feature>
<accession>A0A3B0Z2Y4</accession>
<dbReference type="Pfam" id="PF12146">
    <property type="entry name" value="Hydrolase_4"/>
    <property type="match status" value="1"/>
</dbReference>
<dbReference type="AlphaFoldDB" id="A0A3B0Z2Y4"/>
<keyword evidence="1" id="KW-0472">Membrane</keyword>
<dbReference type="InterPro" id="IPR022742">
    <property type="entry name" value="Hydrolase_4"/>
</dbReference>
<evidence type="ECO:0000313" key="3">
    <source>
        <dbReference type="EMBL" id="VAW87635.1"/>
    </source>
</evidence>
<protein>
    <recommendedName>
        <fullName evidence="2">Serine aminopeptidase S33 domain-containing protein</fullName>
    </recommendedName>
</protein>